<keyword evidence="1" id="KW-1133">Transmembrane helix</keyword>
<keyword evidence="1" id="KW-0812">Transmembrane</keyword>
<dbReference type="EMBL" id="JZYG01000009">
    <property type="protein sequence ID" value="KJM39525.1"/>
    <property type="molecule type" value="Genomic_DNA"/>
</dbReference>
<sequence>MIIFIGIFAIVSWLDIGYLTEHPLISNETAIRISYLFSNNPAPEDIYYSYDYALILFNVLISLFLYIVTMKLVKLTRSK</sequence>
<reference evidence="2 3" key="1">
    <citation type="submission" date="2015-03" db="EMBL/GenBank/DDBJ databases">
        <authorList>
            <person name="McCorrison J."/>
            <person name="Sanka R."/>
            <person name="Adams M."/>
            <person name="Brinkac L."/>
            <person name="Nierman W."/>
            <person name="Sutton G."/>
            <person name="Nelson K."/>
            <person name="Kiedrowski L."/>
            <person name="Guerrero D."/>
            <person name="Bonomo R."/>
        </authorList>
    </citation>
    <scope>NUCLEOTIDE SEQUENCE [LARGE SCALE GENOMIC DNA]</scope>
    <source>
        <strain evidence="2 3">42324</strain>
    </source>
</reference>
<accession>A0AAE2EEF9</accession>
<evidence type="ECO:0000313" key="3">
    <source>
        <dbReference type="Proteomes" id="UP000033344"/>
    </source>
</evidence>
<comment type="caution">
    <text evidence="2">The sequence shown here is derived from an EMBL/GenBank/DDBJ whole genome shotgun (WGS) entry which is preliminary data.</text>
</comment>
<gene>
    <name evidence="2" type="ORF">SS44_07775</name>
</gene>
<feature type="transmembrane region" description="Helical" evidence="1">
    <location>
        <begin position="52"/>
        <end position="73"/>
    </location>
</feature>
<organism evidence="2 3">
    <name type="scientific">Enterobacter cloacae subsp. cloacae</name>
    <dbReference type="NCBI Taxonomy" id="336306"/>
    <lineage>
        <taxon>Bacteria</taxon>
        <taxon>Pseudomonadati</taxon>
        <taxon>Pseudomonadota</taxon>
        <taxon>Gammaproteobacteria</taxon>
        <taxon>Enterobacterales</taxon>
        <taxon>Enterobacteriaceae</taxon>
        <taxon>Enterobacter</taxon>
        <taxon>Enterobacter cloacae complex</taxon>
    </lineage>
</organism>
<evidence type="ECO:0000256" key="1">
    <source>
        <dbReference type="SAM" id="Phobius"/>
    </source>
</evidence>
<dbReference type="AlphaFoldDB" id="A0AAE2EEF9"/>
<evidence type="ECO:0000313" key="2">
    <source>
        <dbReference type="EMBL" id="KJM39525.1"/>
    </source>
</evidence>
<proteinExistence type="predicted"/>
<name>A0AAE2EEF9_ENTCL</name>
<protein>
    <submittedName>
        <fullName evidence="2">Uncharacterized protein</fullName>
    </submittedName>
</protein>
<keyword evidence="1" id="KW-0472">Membrane</keyword>
<dbReference type="Proteomes" id="UP000033344">
    <property type="component" value="Unassembled WGS sequence"/>
</dbReference>